<sequence>MKKLLTDKVNLIFGDAISGMKDLPDNTFDLAVCDPPYGAASEKKWSYNSDNKITGFGGSWKLNNECWDLLSKDDNFCSTYAWLAELKRLVKPTGSIWIHATYHNSGFVNTCCQLLNIEIINEIIWYKRNAFPNLSARRLTASHETILWVHTGESNREYYFNYDEVKKATFPEDNLKEKDKQLRTVWDIPNNKTKNEIQFGTHPTQKPLRLIDRIMLISAKKGGKLLIPFSGSGTEVISGLKYDMEITAFENNKEYYDLSIKRINRHIKDAKELLIEC</sequence>
<dbReference type="GO" id="GO:0008170">
    <property type="term" value="F:N-methyltransferase activity"/>
    <property type="evidence" value="ECO:0007669"/>
    <property type="project" value="InterPro"/>
</dbReference>
<keyword evidence="3 6" id="KW-0808">Transferase</keyword>
<evidence type="ECO:0000256" key="2">
    <source>
        <dbReference type="ARBA" id="ARBA00022603"/>
    </source>
</evidence>
<evidence type="ECO:0000256" key="3">
    <source>
        <dbReference type="ARBA" id="ARBA00022679"/>
    </source>
</evidence>
<comment type="similarity">
    <text evidence="1 4">Belongs to the N(4)/N(6)-methyltransferase family.</text>
</comment>
<dbReference type="GO" id="GO:0032259">
    <property type="term" value="P:methylation"/>
    <property type="evidence" value="ECO:0007669"/>
    <property type="project" value="UniProtKB-KW"/>
</dbReference>
<dbReference type="SUPFAM" id="SSF53335">
    <property type="entry name" value="S-adenosyl-L-methionine-dependent methyltransferases"/>
    <property type="match status" value="1"/>
</dbReference>
<dbReference type="PROSITE" id="PS00092">
    <property type="entry name" value="N6_MTASE"/>
    <property type="match status" value="1"/>
</dbReference>
<dbReference type="EMBL" id="JQ844164">
    <property type="protein sequence ID" value="AGS51563.1"/>
    <property type="molecule type" value="Genomic_DNA"/>
</dbReference>
<evidence type="ECO:0000256" key="4">
    <source>
        <dbReference type="RuleBase" id="RU362026"/>
    </source>
</evidence>
<evidence type="ECO:0000259" key="5">
    <source>
        <dbReference type="Pfam" id="PF01555"/>
    </source>
</evidence>
<dbReference type="InterPro" id="IPR029063">
    <property type="entry name" value="SAM-dependent_MTases_sf"/>
</dbReference>
<proteinExistence type="inferred from homology"/>
<protein>
    <recommendedName>
        <fullName evidence="4">Methyltransferase</fullName>
        <ecNumber evidence="4">2.1.1.-</ecNumber>
    </recommendedName>
</protein>
<dbReference type="Pfam" id="PF01555">
    <property type="entry name" value="N6_N4_Mtase"/>
    <property type="match status" value="1"/>
</dbReference>
<organism evidence="6">
    <name type="scientific">uncultured bacterium contig00004</name>
    <dbReference type="NCBI Taxonomy" id="1181496"/>
    <lineage>
        <taxon>Bacteria</taxon>
        <taxon>environmental samples</taxon>
    </lineage>
</organism>
<accession>A0A806KEW9</accession>
<dbReference type="InterPro" id="IPR002052">
    <property type="entry name" value="DNA_methylase_N6_adenine_CS"/>
</dbReference>
<dbReference type="PRINTS" id="PR00508">
    <property type="entry name" value="S21N4MTFRASE"/>
</dbReference>
<dbReference type="GO" id="GO:0003677">
    <property type="term" value="F:DNA binding"/>
    <property type="evidence" value="ECO:0007669"/>
    <property type="project" value="InterPro"/>
</dbReference>
<dbReference type="AlphaFoldDB" id="A0A806KEW9"/>
<keyword evidence="2 6" id="KW-0489">Methyltransferase</keyword>
<reference evidence="6" key="1">
    <citation type="submission" date="2012-03" db="EMBL/GenBank/DDBJ databases">
        <title>Functional metagenomics reveals considerable lignocellulase gene clusters in the gut microbiome of a wood-feeding higher termite.</title>
        <authorList>
            <person name="Liu N."/>
        </authorList>
    </citation>
    <scope>NUCLEOTIDE SEQUENCE</scope>
</reference>
<dbReference type="InterPro" id="IPR002941">
    <property type="entry name" value="DNA_methylase_N4/N6"/>
</dbReference>
<name>A0A806KEW9_9BACT</name>
<dbReference type="Gene3D" id="3.40.50.150">
    <property type="entry name" value="Vaccinia Virus protein VP39"/>
    <property type="match status" value="1"/>
</dbReference>
<evidence type="ECO:0000256" key="1">
    <source>
        <dbReference type="ARBA" id="ARBA00006594"/>
    </source>
</evidence>
<feature type="domain" description="DNA methylase N-4/N-6" evidence="5">
    <location>
        <begin position="29"/>
        <end position="260"/>
    </location>
</feature>
<evidence type="ECO:0000313" key="6">
    <source>
        <dbReference type="EMBL" id="AGS51563.1"/>
    </source>
</evidence>
<dbReference type="InterPro" id="IPR001091">
    <property type="entry name" value="RM_Methyltransferase"/>
</dbReference>
<dbReference type="EC" id="2.1.1.-" evidence="4"/>